<name>A0A6P8DWM1_PUNGR</name>
<evidence type="ECO:0000256" key="1">
    <source>
        <dbReference type="ARBA" id="ARBA00004479"/>
    </source>
</evidence>
<dbReference type="PROSITE" id="PS50011">
    <property type="entry name" value="PROTEIN_KINASE_DOM"/>
    <property type="match status" value="1"/>
</dbReference>
<feature type="chain" id="PRO_5027984673" description="Receptor-like serine/threonine-protein kinase" evidence="21">
    <location>
        <begin position="33"/>
        <end position="789"/>
    </location>
</feature>
<evidence type="ECO:0000259" key="22">
    <source>
        <dbReference type="PROSITE" id="PS50011"/>
    </source>
</evidence>
<evidence type="ECO:0000256" key="6">
    <source>
        <dbReference type="ARBA" id="ARBA00022729"/>
    </source>
</evidence>
<reference evidence="24" key="1">
    <citation type="journal article" date="2020" name="Plant Biotechnol. J.">
        <title>The pomegranate (Punica granatum L.) draft genome dissects genetic divergence between soft- and hard-seeded cultivars.</title>
        <authorList>
            <person name="Luo X."/>
            <person name="Li H."/>
            <person name="Wu Z."/>
            <person name="Yao W."/>
            <person name="Zhao P."/>
            <person name="Cao D."/>
            <person name="Yu H."/>
            <person name="Li K."/>
            <person name="Poudel K."/>
            <person name="Zhao D."/>
            <person name="Zhang F."/>
            <person name="Xia X."/>
            <person name="Chen L."/>
            <person name="Wang Q."/>
            <person name="Jing D."/>
            <person name="Cao S."/>
        </authorList>
    </citation>
    <scope>NUCLEOTIDE SEQUENCE [LARGE SCALE GENOMIC DNA]</scope>
    <source>
        <strain evidence="24">cv. Tunisia</strain>
    </source>
</reference>
<keyword evidence="11 20" id="KW-1133">Transmembrane helix</keyword>
<dbReference type="InterPro" id="IPR011009">
    <property type="entry name" value="Kinase-like_dom_sf"/>
</dbReference>
<keyword evidence="9 18" id="KW-0418">Kinase</keyword>
<dbReference type="OrthoDB" id="758220at2759"/>
<keyword evidence="10 18" id="KW-0067">ATP-binding</keyword>
<evidence type="ECO:0000256" key="14">
    <source>
        <dbReference type="ARBA" id="ARBA00023170"/>
    </source>
</evidence>
<evidence type="ECO:0000256" key="19">
    <source>
        <dbReference type="PROSITE-ProRule" id="PRU10141"/>
    </source>
</evidence>
<evidence type="ECO:0000256" key="21">
    <source>
        <dbReference type="SAM" id="SignalP"/>
    </source>
</evidence>
<dbReference type="GeneID" id="116210385"/>
<dbReference type="GO" id="GO:0048544">
    <property type="term" value="P:recognition of pollen"/>
    <property type="evidence" value="ECO:0007669"/>
    <property type="project" value="InterPro"/>
</dbReference>
<evidence type="ECO:0000256" key="10">
    <source>
        <dbReference type="ARBA" id="ARBA00022840"/>
    </source>
</evidence>
<dbReference type="SUPFAM" id="SSF51110">
    <property type="entry name" value="alpha-D-mannose-specific plant lectins"/>
    <property type="match status" value="2"/>
</dbReference>
<dbReference type="CDD" id="cd14066">
    <property type="entry name" value="STKc_IRAK"/>
    <property type="match status" value="1"/>
</dbReference>
<evidence type="ECO:0000256" key="7">
    <source>
        <dbReference type="ARBA" id="ARBA00022734"/>
    </source>
</evidence>
<keyword evidence="2 18" id="KW-0723">Serine/threonine-protein kinase</keyword>
<dbReference type="SMART" id="SM00220">
    <property type="entry name" value="S_TKc"/>
    <property type="match status" value="1"/>
</dbReference>
<dbReference type="Proteomes" id="UP000515151">
    <property type="component" value="Chromosome 6"/>
</dbReference>
<gene>
    <name evidence="25" type="primary">LOC116210385</name>
</gene>
<evidence type="ECO:0000256" key="17">
    <source>
        <dbReference type="ARBA" id="ARBA00048679"/>
    </source>
</evidence>
<dbReference type="Pfam" id="PF01453">
    <property type="entry name" value="B_lectin"/>
    <property type="match status" value="1"/>
</dbReference>
<dbReference type="EC" id="2.7.11.1" evidence="18"/>
<comment type="subcellular location">
    <subcellularLocation>
        <location evidence="1">Membrane</location>
        <topology evidence="1">Single-pass type I membrane protein</topology>
    </subcellularLocation>
</comment>
<evidence type="ECO:0000256" key="11">
    <source>
        <dbReference type="ARBA" id="ARBA00022989"/>
    </source>
</evidence>
<dbReference type="FunFam" id="1.10.510.10:FF:000237">
    <property type="entry name" value="G-type lectin S-receptor-like serine/threonine-protein kinase"/>
    <property type="match status" value="1"/>
</dbReference>
<evidence type="ECO:0000313" key="25">
    <source>
        <dbReference type="RefSeq" id="XP_031400110.1"/>
    </source>
</evidence>
<evidence type="ECO:0000256" key="20">
    <source>
        <dbReference type="SAM" id="Phobius"/>
    </source>
</evidence>
<dbReference type="GO" id="GO:0030246">
    <property type="term" value="F:carbohydrate binding"/>
    <property type="evidence" value="ECO:0007669"/>
    <property type="project" value="UniProtKB-KW"/>
</dbReference>
<keyword evidence="13" id="KW-1015">Disulfide bond</keyword>
<evidence type="ECO:0000256" key="9">
    <source>
        <dbReference type="ARBA" id="ARBA00022777"/>
    </source>
</evidence>
<dbReference type="FunFam" id="2.90.10.30:FF:000001">
    <property type="entry name" value="Serine/threonine-protein kinase"/>
    <property type="match status" value="1"/>
</dbReference>
<comment type="catalytic activity">
    <reaction evidence="17 18">
        <text>L-seryl-[protein] + ATP = O-phospho-L-seryl-[protein] + ADP + H(+)</text>
        <dbReference type="Rhea" id="RHEA:17989"/>
        <dbReference type="Rhea" id="RHEA-COMP:9863"/>
        <dbReference type="Rhea" id="RHEA-COMP:11604"/>
        <dbReference type="ChEBI" id="CHEBI:15378"/>
        <dbReference type="ChEBI" id="CHEBI:29999"/>
        <dbReference type="ChEBI" id="CHEBI:30616"/>
        <dbReference type="ChEBI" id="CHEBI:83421"/>
        <dbReference type="ChEBI" id="CHEBI:456216"/>
        <dbReference type="EC" id="2.7.11.1"/>
    </reaction>
</comment>
<dbReference type="PANTHER" id="PTHR47976">
    <property type="entry name" value="G-TYPE LECTIN S-RECEPTOR-LIKE SERINE/THREONINE-PROTEIN KINASE SD2-5"/>
    <property type="match status" value="1"/>
</dbReference>
<dbReference type="PROSITE" id="PS50927">
    <property type="entry name" value="BULB_LECTIN"/>
    <property type="match status" value="1"/>
</dbReference>
<dbReference type="GO" id="GO:0004674">
    <property type="term" value="F:protein serine/threonine kinase activity"/>
    <property type="evidence" value="ECO:0007669"/>
    <property type="project" value="UniProtKB-KW"/>
</dbReference>
<keyword evidence="8 18" id="KW-0547">Nucleotide-binding</keyword>
<dbReference type="GO" id="GO:0005524">
    <property type="term" value="F:ATP binding"/>
    <property type="evidence" value="ECO:0007669"/>
    <property type="project" value="UniProtKB-UniRule"/>
</dbReference>
<evidence type="ECO:0000256" key="8">
    <source>
        <dbReference type="ARBA" id="ARBA00022741"/>
    </source>
</evidence>
<evidence type="ECO:0000256" key="2">
    <source>
        <dbReference type="ARBA" id="ARBA00022527"/>
    </source>
</evidence>
<evidence type="ECO:0000256" key="13">
    <source>
        <dbReference type="ARBA" id="ARBA00023157"/>
    </source>
</evidence>
<evidence type="ECO:0000256" key="18">
    <source>
        <dbReference type="PIRNR" id="PIRNR000641"/>
    </source>
</evidence>
<dbReference type="InterPro" id="IPR008271">
    <property type="entry name" value="Ser/Thr_kinase_AS"/>
</dbReference>
<dbReference type="PIRSF" id="PIRSF000641">
    <property type="entry name" value="SRK"/>
    <property type="match status" value="1"/>
</dbReference>
<dbReference type="Gene3D" id="2.90.10.10">
    <property type="entry name" value="Bulb-type lectin domain"/>
    <property type="match status" value="2"/>
</dbReference>
<dbReference type="Gene3D" id="1.10.510.10">
    <property type="entry name" value="Transferase(Phosphotransferase) domain 1"/>
    <property type="match status" value="1"/>
</dbReference>
<dbReference type="FunFam" id="3.30.200.20:FF:000059">
    <property type="entry name" value="S-receptor-like serine/threonine-protein kinase"/>
    <property type="match status" value="1"/>
</dbReference>
<dbReference type="InterPro" id="IPR024171">
    <property type="entry name" value="SRK-like_kinase"/>
</dbReference>
<dbReference type="InterPro" id="IPR036426">
    <property type="entry name" value="Bulb-type_lectin_dom_sf"/>
</dbReference>
<dbReference type="PANTHER" id="PTHR47976:SF7">
    <property type="entry name" value="RECEPTOR-LIKE SERINE_THREONINE-PROTEIN KINASE"/>
    <property type="match status" value="1"/>
</dbReference>
<dbReference type="InterPro" id="IPR051343">
    <property type="entry name" value="G-type_lectin_kinases/EP1-like"/>
</dbReference>
<feature type="domain" description="Bulb-type lectin" evidence="23">
    <location>
        <begin position="37"/>
        <end position="156"/>
    </location>
</feature>
<sequence>MNGKQSLRFNIAMATPTLCFLLLVLFVSGAGAQQIKYSNISLGSSLSPATYSSWPSPSGIYAFGFYQLGQGYEVGVFLSGIQQRTIVWTAHRDDPPVPENTTLLLTTDGRLVLNSADGGETSIADPIESAFSASVTDSGNFLLRNPSGDIIWESFNNPTDTLLPGQRLSAGQELFSSISATNPSTGIFRLKMQHDGNLIQYPVQTPDTAPYSYFTSWTDGRGDNVSLNFDQDGHLYLLNTTGFNIRNITTGGYPLEDSLYRFTIGSDGLLRLYSYDLKQNNSWSVRWSSTNDKCDPKGLCGFNGFCDLDNQEAECRCLPGFDLVQRGNWTAGCGRNFTADDCKSEQDGIITGNYVMESVDSMQWEDDPYSVLELANKEACEKACLEDCNCEAALFTAGKCSKQRLPLRYGRIASNGPTSALIKVGAPSTDENGPTPREKTKEVRMDILIVSMLLACFGIILLALSGIIIHRNRLWEYRRIRSKVENCGFGELMAPRCFTLAELKTVTDNFKEELGRGAFGTVYKGMIWGSDKVVAVKRLDKYLAEGEKEFRTEVEVIGRTHHRNLVRLLGYCVDGPHRLLVYEYMSNGSLAGVLFSREKQPPPWNERMGIAQDIARGIHYLHEECESQIIHCDIKPQNILMDKGAKISDFGLAKLMGPDQTKTFTGIRGTRGYVAPEWHQKQPITAKADVYSFGVMLLEIICCRKNVDWNLPEKEAILEEWARDCFENGEVQKLVGDEVVDKRELESAVKIGLWCIVDDPTLRPSVKKVLLMLEGSLDVPIPLPLQPFL</sequence>
<proteinExistence type="inferred from homology"/>
<keyword evidence="15" id="KW-0325">Glycoprotein</keyword>
<evidence type="ECO:0000259" key="23">
    <source>
        <dbReference type="PROSITE" id="PS50927"/>
    </source>
</evidence>
<accession>A0A6P8DWM1</accession>
<evidence type="ECO:0000256" key="5">
    <source>
        <dbReference type="ARBA" id="ARBA00022692"/>
    </source>
</evidence>
<feature type="domain" description="Protein kinase" evidence="22">
    <location>
        <begin position="508"/>
        <end position="789"/>
    </location>
</feature>
<evidence type="ECO:0000256" key="4">
    <source>
        <dbReference type="ARBA" id="ARBA00022679"/>
    </source>
</evidence>
<dbReference type="InterPro" id="IPR017441">
    <property type="entry name" value="Protein_kinase_ATP_BS"/>
</dbReference>
<evidence type="ECO:0000256" key="12">
    <source>
        <dbReference type="ARBA" id="ARBA00023136"/>
    </source>
</evidence>
<dbReference type="GO" id="GO:0016020">
    <property type="term" value="C:membrane"/>
    <property type="evidence" value="ECO:0007669"/>
    <property type="project" value="UniProtKB-SubCell"/>
</dbReference>
<dbReference type="PROSITE" id="PS00107">
    <property type="entry name" value="PROTEIN_KINASE_ATP"/>
    <property type="match status" value="1"/>
</dbReference>
<dbReference type="AlphaFoldDB" id="A0A6P8DWM1"/>
<keyword evidence="6 21" id="KW-0732">Signal</keyword>
<feature type="signal peptide" evidence="21">
    <location>
        <begin position="1"/>
        <end position="32"/>
    </location>
</feature>
<dbReference type="InterPro" id="IPR000719">
    <property type="entry name" value="Prot_kinase_dom"/>
</dbReference>
<dbReference type="PROSITE" id="PS00108">
    <property type="entry name" value="PROTEIN_KINASE_ST"/>
    <property type="match status" value="1"/>
</dbReference>
<dbReference type="RefSeq" id="XP_031400110.1">
    <property type="nucleotide sequence ID" value="XM_031544250.1"/>
</dbReference>
<keyword evidence="7" id="KW-0430">Lectin</keyword>
<dbReference type="Pfam" id="PF00954">
    <property type="entry name" value="S_locus_glycop"/>
    <property type="match status" value="1"/>
</dbReference>
<keyword evidence="14" id="KW-0675">Receptor</keyword>
<dbReference type="InterPro" id="IPR000858">
    <property type="entry name" value="S_locus_glycoprot_dom"/>
</dbReference>
<evidence type="ECO:0000256" key="16">
    <source>
        <dbReference type="ARBA" id="ARBA00047899"/>
    </source>
</evidence>
<comment type="catalytic activity">
    <reaction evidence="16 18">
        <text>L-threonyl-[protein] + ATP = O-phospho-L-threonyl-[protein] + ADP + H(+)</text>
        <dbReference type="Rhea" id="RHEA:46608"/>
        <dbReference type="Rhea" id="RHEA-COMP:11060"/>
        <dbReference type="Rhea" id="RHEA-COMP:11605"/>
        <dbReference type="ChEBI" id="CHEBI:15378"/>
        <dbReference type="ChEBI" id="CHEBI:30013"/>
        <dbReference type="ChEBI" id="CHEBI:30616"/>
        <dbReference type="ChEBI" id="CHEBI:61977"/>
        <dbReference type="ChEBI" id="CHEBI:456216"/>
        <dbReference type="EC" id="2.7.11.1"/>
    </reaction>
</comment>
<evidence type="ECO:0000256" key="15">
    <source>
        <dbReference type="ARBA" id="ARBA00023180"/>
    </source>
</evidence>
<evidence type="ECO:0000256" key="3">
    <source>
        <dbReference type="ARBA" id="ARBA00022536"/>
    </source>
</evidence>
<reference evidence="25" key="2">
    <citation type="submission" date="2025-08" db="UniProtKB">
        <authorList>
            <consortium name="RefSeq"/>
        </authorList>
    </citation>
    <scope>IDENTIFICATION</scope>
    <source>
        <tissue evidence="25">Leaf</tissue>
    </source>
</reference>
<feature type="binding site" evidence="19">
    <location>
        <position position="537"/>
    </location>
    <ligand>
        <name>ATP</name>
        <dbReference type="ChEBI" id="CHEBI:30616"/>
    </ligand>
</feature>
<protein>
    <recommendedName>
        <fullName evidence="18">Receptor-like serine/threonine-protein kinase</fullName>
        <ecNumber evidence="18">2.7.11.1</ecNumber>
    </recommendedName>
</protein>
<organism evidence="24 25">
    <name type="scientific">Punica granatum</name>
    <name type="common">Pomegranate</name>
    <dbReference type="NCBI Taxonomy" id="22663"/>
    <lineage>
        <taxon>Eukaryota</taxon>
        <taxon>Viridiplantae</taxon>
        <taxon>Streptophyta</taxon>
        <taxon>Embryophyta</taxon>
        <taxon>Tracheophyta</taxon>
        <taxon>Spermatophyta</taxon>
        <taxon>Magnoliopsida</taxon>
        <taxon>eudicotyledons</taxon>
        <taxon>Gunneridae</taxon>
        <taxon>Pentapetalae</taxon>
        <taxon>rosids</taxon>
        <taxon>malvids</taxon>
        <taxon>Myrtales</taxon>
        <taxon>Lythraceae</taxon>
        <taxon>Punica</taxon>
    </lineage>
</organism>
<dbReference type="Gene3D" id="3.30.200.20">
    <property type="entry name" value="Phosphorylase Kinase, domain 1"/>
    <property type="match status" value="1"/>
</dbReference>
<dbReference type="Pfam" id="PF00069">
    <property type="entry name" value="Pkinase"/>
    <property type="match status" value="1"/>
</dbReference>
<keyword evidence="4 18" id="KW-0808">Transferase</keyword>
<keyword evidence="12 20" id="KW-0472">Membrane</keyword>
<dbReference type="SUPFAM" id="SSF56112">
    <property type="entry name" value="Protein kinase-like (PK-like)"/>
    <property type="match status" value="1"/>
</dbReference>
<keyword evidence="24" id="KW-1185">Reference proteome</keyword>
<dbReference type="SMART" id="SM00108">
    <property type="entry name" value="B_lectin"/>
    <property type="match status" value="1"/>
</dbReference>
<dbReference type="InterPro" id="IPR001480">
    <property type="entry name" value="Bulb-type_lectin_dom"/>
</dbReference>
<dbReference type="FunFam" id="2.90.10.10:FF:000026">
    <property type="entry name" value="Serine/threonine-protein kinase"/>
    <property type="match status" value="1"/>
</dbReference>
<comment type="similarity">
    <text evidence="18">Belongs to the protein kinase superfamily. Ser/Thr protein kinase family.</text>
</comment>
<evidence type="ECO:0000313" key="24">
    <source>
        <dbReference type="Proteomes" id="UP000515151"/>
    </source>
</evidence>
<feature type="transmembrane region" description="Helical" evidence="20">
    <location>
        <begin position="447"/>
        <end position="469"/>
    </location>
</feature>
<keyword evidence="3" id="KW-0245">EGF-like domain</keyword>
<keyword evidence="5 20" id="KW-0812">Transmembrane</keyword>